<feature type="domain" description="Teneurin-like YD-shell" evidence="3">
    <location>
        <begin position="318"/>
        <end position="565"/>
    </location>
</feature>
<dbReference type="InterPro" id="IPR031325">
    <property type="entry name" value="RHS_repeat"/>
</dbReference>
<dbReference type="InterPro" id="IPR050708">
    <property type="entry name" value="T6SS_VgrG/RHS"/>
</dbReference>
<reference evidence="4 5" key="1">
    <citation type="submission" date="2017-03" db="EMBL/GenBank/DDBJ databases">
        <title>Whole genome sequence of Micromonospora wenchangensis, isolated from mangrove soil.</title>
        <authorList>
            <person name="Yang H."/>
        </authorList>
    </citation>
    <scope>NUCLEOTIDE SEQUENCE [LARGE SCALE GENOMIC DNA]</scope>
    <source>
        <strain evidence="4 5">CCTCC AA 2012002</strain>
    </source>
</reference>
<evidence type="ECO:0000256" key="1">
    <source>
        <dbReference type="ARBA" id="ARBA00022737"/>
    </source>
</evidence>
<sequence>MRFAVLHRGAARPDHDRPRGRQMSLLYEQDRGRPAVRPHPDHPHLPGSLTDAAGNRVDHRYDDAGRLLAVRSAAFDRDIETRTYHRNGSLASATDGRGATTHYGYDDRGRLVSITPPQPRGEIRFGYDGDSARVAQVRHGNGQRIGFGYDTVGNLVTVSDDDTGETLGTFAHDPHGNLVYRSGPVWSQSIDWAAGRCTGAVRREGDDIEEARYTYTPAGALAGHTDTTGSTAYGYDAAGRLASVVDPGGGRTTFAHDAAGRRTLTVFADAGSQRTEYDGLGRPVSLVVADPRGVPVFTVSYDYGDGALLRSRTVDGVTTEYAYDGLGRVVRAGEVEFGYDEANNLVRIGATTFDVNPAGQHVRFGETILGYDGAGNFVDEVNPTVQFTYSPTNQTRTGTVEGTQVVDIRYDGLDNREPRRITETTVDGRTVTHLLHRTILGITRVTDDGVPTDFVREPSGRLLGLRTADGVRYHVIADHQGSVLALLGADGTVAATYTYSAFGAVTATTGVAAVNPFRYLGAYQLLRGAHFLECRIYNGAWGRFTQPDPRHQARAPYTFADNDPVNLGNPARTTFWGPLSRPPREAAVAFLGAPAEPTPFIGTGIPFITRREDDDRD</sequence>
<dbReference type="InterPro" id="IPR056823">
    <property type="entry name" value="TEN-like_YD-shell"/>
</dbReference>
<dbReference type="Pfam" id="PF25023">
    <property type="entry name" value="TEN_YD-shell"/>
    <property type="match status" value="2"/>
</dbReference>
<organism evidence="4 5">
    <name type="scientific">Micromonospora wenchangensis</name>
    <dbReference type="NCBI Taxonomy" id="1185415"/>
    <lineage>
        <taxon>Bacteria</taxon>
        <taxon>Bacillati</taxon>
        <taxon>Actinomycetota</taxon>
        <taxon>Actinomycetes</taxon>
        <taxon>Micromonosporales</taxon>
        <taxon>Micromonosporaceae</taxon>
        <taxon>Micromonospora</taxon>
    </lineage>
</organism>
<dbReference type="PANTHER" id="PTHR32305">
    <property type="match status" value="1"/>
</dbReference>
<dbReference type="Pfam" id="PF05593">
    <property type="entry name" value="RHS_repeat"/>
    <property type="match status" value="1"/>
</dbReference>
<dbReference type="Proteomes" id="UP000197174">
    <property type="component" value="Unassembled WGS sequence"/>
</dbReference>
<feature type="region of interest" description="Disordered" evidence="2">
    <location>
        <begin position="1"/>
        <end position="54"/>
    </location>
</feature>
<dbReference type="InterPro" id="IPR022385">
    <property type="entry name" value="Rhs_assc_core"/>
</dbReference>
<keyword evidence="1" id="KW-0677">Repeat</keyword>
<dbReference type="EMBL" id="MZMV01000061">
    <property type="protein sequence ID" value="OWV01451.1"/>
    <property type="molecule type" value="Genomic_DNA"/>
</dbReference>
<name>A0A246RFC9_9ACTN</name>
<accession>A0A246RFC9</accession>
<dbReference type="AlphaFoldDB" id="A0A246RFC9"/>
<dbReference type="PANTHER" id="PTHR32305:SF15">
    <property type="entry name" value="PROTEIN RHSA-RELATED"/>
    <property type="match status" value="1"/>
</dbReference>
<dbReference type="InterPro" id="IPR006530">
    <property type="entry name" value="YD"/>
</dbReference>
<feature type="domain" description="Teneurin-like YD-shell" evidence="3">
    <location>
        <begin position="49"/>
        <end position="158"/>
    </location>
</feature>
<dbReference type="NCBIfam" id="TIGR01643">
    <property type="entry name" value="YD_repeat_2x"/>
    <property type="match status" value="4"/>
</dbReference>
<dbReference type="NCBIfam" id="TIGR03696">
    <property type="entry name" value="Rhs_assc_core"/>
    <property type="match status" value="1"/>
</dbReference>
<evidence type="ECO:0000259" key="3">
    <source>
        <dbReference type="Pfam" id="PF25023"/>
    </source>
</evidence>
<evidence type="ECO:0000313" key="5">
    <source>
        <dbReference type="Proteomes" id="UP000197174"/>
    </source>
</evidence>
<feature type="compositionally biased region" description="Basic and acidic residues" evidence="2">
    <location>
        <begin position="28"/>
        <end position="44"/>
    </location>
</feature>
<protein>
    <recommendedName>
        <fullName evidence="3">Teneurin-like YD-shell domain-containing protein</fullName>
    </recommendedName>
</protein>
<evidence type="ECO:0000313" key="4">
    <source>
        <dbReference type="EMBL" id="OWV01451.1"/>
    </source>
</evidence>
<dbReference type="Gene3D" id="2.180.10.10">
    <property type="entry name" value="RHS repeat-associated core"/>
    <property type="match status" value="1"/>
</dbReference>
<proteinExistence type="predicted"/>
<gene>
    <name evidence="4" type="ORF">B5D80_26615</name>
</gene>
<keyword evidence="5" id="KW-1185">Reference proteome</keyword>
<comment type="caution">
    <text evidence="4">The sequence shown here is derived from an EMBL/GenBank/DDBJ whole genome shotgun (WGS) entry which is preliminary data.</text>
</comment>
<evidence type="ECO:0000256" key="2">
    <source>
        <dbReference type="SAM" id="MobiDB-lite"/>
    </source>
</evidence>